<dbReference type="KEGG" id="nur:ATY38_12035"/>
<protein>
    <submittedName>
        <fullName evidence="1">Uncharacterized protein</fullName>
    </submittedName>
</protein>
<evidence type="ECO:0000313" key="2">
    <source>
        <dbReference type="Proteomes" id="UP000182882"/>
    </source>
</evidence>
<dbReference type="EMBL" id="FNLN01000014">
    <property type="protein sequence ID" value="SDT97155.1"/>
    <property type="molecule type" value="Genomic_DNA"/>
</dbReference>
<dbReference type="RefSeq" id="WP_062559514.1">
    <property type="nucleotide sequence ID" value="NZ_CP013341.1"/>
</dbReference>
<accession>A0A1H2EPX9</accession>
<keyword evidence="2" id="KW-1185">Reference proteome</keyword>
<evidence type="ECO:0000313" key="1">
    <source>
        <dbReference type="EMBL" id="SDT97155.1"/>
    </source>
</evidence>
<reference evidence="2" key="1">
    <citation type="submission" date="2016-10" db="EMBL/GenBank/DDBJ databases">
        <authorList>
            <person name="Varghese N."/>
            <person name="Submissions S."/>
        </authorList>
    </citation>
    <scope>NUCLEOTIDE SEQUENCE [LARGE SCALE GENOMIC DNA]</scope>
    <source>
        <strain evidence="2">Nm10</strain>
    </source>
</reference>
<gene>
    <name evidence="1" type="ORF">SAMN05216406_11464</name>
</gene>
<dbReference type="AlphaFoldDB" id="A0A1H2EPX9"/>
<organism evidence="1 2">
    <name type="scientific">Nitrosomonas ureae</name>
    <dbReference type="NCBI Taxonomy" id="44577"/>
    <lineage>
        <taxon>Bacteria</taxon>
        <taxon>Pseudomonadati</taxon>
        <taxon>Pseudomonadota</taxon>
        <taxon>Betaproteobacteria</taxon>
        <taxon>Nitrosomonadales</taxon>
        <taxon>Nitrosomonadaceae</taxon>
        <taxon>Nitrosomonas</taxon>
    </lineage>
</organism>
<sequence>MGNVEIYAPLVNGSVFPYYENGESCKYLVERILGDDLRPPARSLTIRIITTSGKEVVIVIPNDHSEATVRLDGEKI</sequence>
<dbReference type="Proteomes" id="UP000182882">
    <property type="component" value="Unassembled WGS sequence"/>
</dbReference>
<name>A0A1H2EPX9_9PROT</name>
<proteinExistence type="predicted"/>